<name>A0A239FJU9_EKHLU</name>
<dbReference type="GO" id="GO:0009103">
    <property type="term" value="P:lipopolysaccharide biosynthetic process"/>
    <property type="evidence" value="ECO:0007669"/>
    <property type="project" value="TreeGrafter"/>
</dbReference>
<keyword evidence="2" id="KW-1003">Cell membrane</keyword>
<dbReference type="AlphaFoldDB" id="A0A239FJU9"/>
<keyword evidence="6 8" id="KW-0472">Membrane</keyword>
<feature type="transmembrane region" description="Helical" evidence="8">
    <location>
        <begin position="316"/>
        <end position="333"/>
    </location>
</feature>
<dbReference type="Proteomes" id="UP000198393">
    <property type="component" value="Unassembled WGS sequence"/>
</dbReference>
<gene>
    <name evidence="9" type="ORF">SAMN05421640_0683</name>
</gene>
<dbReference type="RefSeq" id="WP_089355435.1">
    <property type="nucleotide sequence ID" value="NZ_FZPD01000001.1"/>
</dbReference>
<dbReference type="GO" id="GO:0005886">
    <property type="term" value="C:plasma membrane"/>
    <property type="evidence" value="ECO:0007669"/>
    <property type="project" value="UniProtKB-SubCell"/>
</dbReference>
<feature type="transmembrane region" description="Helical" evidence="8">
    <location>
        <begin position="130"/>
        <end position="149"/>
    </location>
</feature>
<feature type="transmembrane region" description="Helical" evidence="8">
    <location>
        <begin position="212"/>
        <end position="230"/>
    </location>
</feature>
<evidence type="ECO:0000256" key="2">
    <source>
        <dbReference type="ARBA" id="ARBA00022475"/>
    </source>
</evidence>
<feature type="binding site" evidence="7">
    <location>
        <position position="211"/>
    </location>
    <ligand>
        <name>Mg(2+)</name>
        <dbReference type="ChEBI" id="CHEBI:18420"/>
    </ligand>
</feature>
<feature type="transmembrane region" description="Helical" evidence="8">
    <location>
        <begin position="46"/>
        <end position="64"/>
    </location>
</feature>
<evidence type="ECO:0000256" key="4">
    <source>
        <dbReference type="ARBA" id="ARBA00022692"/>
    </source>
</evidence>
<keyword evidence="7" id="KW-0460">Magnesium</keyword>
<dbReference type="CDD" id="cd06853">
    <property type="entry name" value="GT_WecA_like"/>
    <property type="match status" value="1"/>
</dbReference>
<evidence type="ECO:0000256" key="8">
    <source>
        <dbReference type="SAM" id="Phobius"/>
    </source>
</evidence>
<feature type="transmembrane region" description="Helical" evidence="8">
    <location>
        <begin position="6"/>
        <end position="25"/>
    </location>
</feature>
<feature type="binding site" evidence="7">
    <location>
        <position position="151"/>
    </location>
    <ligand>
        <name>Mg(2+)</name>
        <dbReference type="ChEBI" id="CHEBI:18420"/>
    </ligand>
</feature>
<feature type="transmembrane region" description="Helical" evidence="8">
    <location>
        <begin position="180"/>
        <end position="200"/>
    </location>
</feature>
<evidence type="ECO:0000256" key="5">
    <source>
        <dbReference type="ARBA" id="ARBA00022989"/>
    </source>
</evidence>
<dbReference type="InterPro" id="IPR000715">
    <property type="entry name" value="Glycosyl_transferase_4"/>
</dbReference>
<keyword evidence="7" id="KW-0479">Metal-binding</keyword>
<sequence length="362" mass="39615">MGLPLAIATSFLVTLTLMPVIIKVFKSIGLLDRPDKRKIHSISTPSLGGIAIFSGILMAVLMAVPLAELAIEKYFIGGAILIFLLGVRDDLSSLLAHHKLVVQIFSAFMVVYFGGIQINGLNGLFGVHSFPWHFDEIFTIFIIVVMTNAFNLIDGIDGLAGSIAFVIATFLGWASIQSGYFIDATFAFAIAGASLAFLLYNWFPSKVFMGDTGSMVFGFMLTVLMVKFLATPIPPSVILSPVATSLALFVLPVYDTLRVFFIRFYTGRPPLAPDRNHIHHVLLKLGLNHAYSTLLLVGYNVLVVTMAVVFQSVGELWLMLIMTTMTVTIGAVLDRKLMKREATRLASLIPPEIKLSKEHTSV</sequence>
<dbReference type="GO" id="GO:0071555">
    <property type="term" value="P:cell wall organization"/>
    <property type="evidence" value="ECO:0007669"/>
    <property type="project" value="TreeGrafter"/>
</dbReference>
<dbReference type="GO" id="GO:0016780">
    <property type="term" value="F:phosphotransferase activity, for other substituted phosphate groups"/>
    <property type="evidence" value="ECO:0007669"/>
    <property type="project" value="InterPro"/>
</dbReference>
<protein>
    <submittedName>
        <fullName evidence="9">UDP-N-acetylmuramyl pentapeptide phosphotransferase/UDP-N-acetylglucosamine-1-phosphate transferase</fullName>
    </submittedName>
</protein>
<dbReference type="OrthoDB" id="9783652at2"/>
<reference evidence="9 10" key="1">
    <citation type="submission" date="2017-06" db="EMBL/GenBank/DDBJ databases">
        <authorList>
            <person name="Kim H.J."/>
            <person name="Triplett B.A."/>
        </authorList>
    </citation>
    <scope>NUCLEOTIDE SEQUENCE [LARGE SCALE GENOMIC DNA]</scope>
    <source>
        <strain evidence="9 10">DSM 19307</strain>
    </source>
</reference>
<evidence type="ECO:0000313" key="9">
    <source>
        <dbReference type="EMBL" id="SNS56573.1"/>
    </source>
</evidence>
<dbReference type="InterPro" id="IPR018480">
    <property type="entry name" value="PNAcMuramoyl-5peptid_Trfase_CS"/>
</dbReference>
<proteinExistence type="predicted"/>
<accession>A0A239FJU9</accession>
<keyword evidence="5 8" id="KW-1133">Transmembrane helix</keyword>
<keyword evidence="10" id="KW-1185">Reference proteome</keyword>
<feature type="transmembrane region" description="Helical" evidence="8">
    <location>
        <begin position="156"/>
        <end position="174"/>
    </location>
</feature>
<dbReference type="EMBL" id="FZPD01000001">
    <property type="protein sequence ID" value="SNS56573.1"/>
    <property type="molecule type" value="Genomic_DNA"/>
</dbReference>
<dbReference type="PANTHER" id="PTHR22926">
    <property type="entry name" value="PHOSPHO-N-ACETYLMURAMOYL-PENTAPEPTIDE-TRANSFERASE"/>
    <property type="match status" value="1"/>
</dbReference>
<comment type="cofactor">
    <cofactor evidence="7">
        <name>Mg(2+)</name>
        <dbReference type="ChEBI" id="CHEBI:18420"/>
    </cofactor>
</comment>
<organism evidence="9 10">
    <name type="scientific">Ekhidna lutea</name>
    <dbReference type="NCBI Taxonomy" id="447679"/>
    <lineage>
        <taxon>Bacteria</taxon>
        <taxon>Pseudomonadati</taxon>
        <taxon>Bacteroidota</taxon>
        <taxon>Cytophagia</taxon>
        <taxon>Cytophagales</taxon>
        <taxon>Reichenbachiellaceae</taxon>
        <taxon>Ekhidna</taxon>
    </lineage>
</organism>
<dbReference type="PANTHER" id="PTHR22926:SF3">
    <property type="entry name" value="UNDECAPRENYL-PHOSPHATE ALPHA-N-ACETYLGLUCOSAMINYL 1-PHOSPHATE TRANSFERASE"/>
    <property type="match status" value="1"/>
</dbReference>
<comment type="subcellular location">
    <subcellularLocation>
        <location evidence="1">Cell membrane</location>
        <topology evidence="1">Multi-pass membrane protein</topology>
    </subcellularLocation>
</comment>
<feature type="transmembrane region" description="Helical" evidence="8">
    <location>
        <begin position="100"/>
        <end position="118"/>
    </location>
</feature>
<evidence type="ECO:0000256" key="1">
    <source>
        <dbReference type="ARBA" id="ARBA00004651"/>
    </source>
</evidence>
<feature type="transmembrane region" description="Helical" evidence="8">
    <location>
        <begin position="70"/>
        <end position="88"/>
    </location>
</feature>
<evidence type="ECO:0000256" key="7">
    <source>
        <dbReference type="PIRSR" id="PIRSR600715-1"/>
    </source>
</evidence>
<evidence type="ECO:0000256" key="6">
    <source>
        <dbReference type="ARBA" id="ARBA00023136"/>
    </source>
</evidence>
<keyword evidence="3 9" id="KW-0808">Transferase</keyword>
<dbReference type="Pfam" id="PF00953">
    <property type="entry name" value="Glycos_transf_4"/>
    <property type="match status" value="1"/>
</dbReference>
<evidence type="ECO:0000313" key="10">
    <source>
        <dbReference type="Proteomes" id="UP000198393"/>
    </source>
</evidence>
<evidence type="ECO:0000256" key="3">
    <source>
        <dbReference type="ARBA" id="ARBA00022679"/>
    </source>
</evidence>
<dbReference type="GO" id="GO:0044038">
    <property type="term" value="P:cell wall macromolecule biosynthetic process"/>
    <property type="evidence" value="ECO:0007669"/>
    <property type="project" value="TreeGrafter"/>
</dbReference>
<keyword evidence="4 8" id="KW-0812">Transmembrane</keyword>
<feature type="transmembrane region" description="Helical" evidence="8">
    <location>
        <begin position="236"/>
        <end position="254"/>
    </location>
</feature>
<feature type="transmembrane region" description="Helical" evidence="8">
    <location>
        <begin position="290"/>
        <end position="310"/>
    </location>
</feature>
<dbReference type="GO" id="GO:0046872">
    <property type="term" value="F:metal ion binding"/>
    <property type="evidence" value="ECO:0007669"/>
    <property type="project" value="UniProtKB-KW"/>
</dbReference>
<dbReference type="PROSITE" id="PS01348">
    <property type="entry name" value="MRAY_2"/>
    <property type="match status" value="1"/>
</dbReference>